<dbReference type="InterPro" id="IPR008254">
    <property type="entry name" value="Flavodoxin/NO_synth"/>
</dbReference>
<accession>A0AAD9Q7J1</accession>
<dbReference type="InterPro" id="IPR017938">
    <property type="entry name" value="Riboflavin_synthase-like_b-brl"/>
</dbReference>
<dbReference type="GO" id="GO:0009725">
    <property type="term" value="P:response to hormone"/>
    <property type="evidence" value="ECO:0007669"/>
    <property type="project" value="TreeGrafter"/>
</dbReference>
<dbReference type="SUPFAM" id="SSF52218">
    <property type="entry name" value="Flavoproteins"/>
    <property type="match status" value="1"/>
</dbReference>
<keyword evidence="2" id="KW-0285">Flavoprotein</keyword>
<dbReference type="GO" id="GO:0003958">
    <property type="term" value="F:NADPH-hemoprotein reductase activity"/>
    <property type="evidence" value="ECO:0007669"/>
    <property type="project" value="TreeGrafter"/>
</dbReference>
<keyword evidence="4" id="KW-0521">NADP</keyword>
<dbReference type="PANTHER" id="PTHR19384:SF17">
    <property type="entry name" value="NADPH--CYTOCHROME P450 REDUCTASE"/>
    <property type="match status" value="1"/>
</dbReference>
<comment type="caution">
    <text evidence="6">The sequence shown here is derived from an EMBL/GenBank/DDBJ whole genome shotgun (WGS) entry which is preliminary data.</text>
</comment>
<dbReference type="PRINTS" id="PR00369">
    <property type="entry name" value="FLAVODOXIN"/>
</dbReference>
<dbReference type="Proteomes" id="UP001249851">
    <property type="component" value="Unassembled WGS sequence"/>
</dbReference>
<gene>
    <name evidence="6" type="ORF">P5673_021710</name>
</gene>
<organism evidence="6 7">
    <name type="scientific">Acropora cervicornis</name>
    <name type="common">Staghorn coral</name>
    <dbReference type="NCBI Taxonomy" id="6130"/>
    <lineage>
        <taxon>Eukaryota</taxon>
        <taxon>Metazoa</taxon>
        <taxon>Cnidaria</taxon>
        <taxon>Anthozoa</taxon>
        <taxon>Hexacorallia</taxon>
        <taxon>Scleractinia</taxon>
        <taxon>Astrocoeniina</taxon>
        <taxon>Acroporidae</taxon>
        <taxon>Acropora</taxon>
    </lineage>
</organism>
<reference evidence="6" key="1">
    <citation type="journal article" date="2023" name="G3 (Bethesda)">
        <title>Whole genome assembly and annotation of the endangered Caribbean coral Acropora cervicornis.</title>
        <authorList>
            <person name="Selwyn J.D."/>
            <person name="Vollmer S.V."/>
        </authorList>
    </citation>
    <scope>NUCLEOTIDE SEQUENCE</scope>
    <source>
        <strain evidence="6">K2</strain>
    </source>
</reference>
<dbReference type="SUPFAM" id="SSF63380">
    <property type="entry name" value="Riboflavin synthase domain-like"/>
    <property type="match status" value="1"/>
</dbReference>
<reference evidence="6" key="2">
    <citation type="journal article" date="2023" name="Science">
        <title>Genomic signatures of disease resistance in endangered staghorn corals.</title>
        <authorList>
            <person name="Vollmer S.V."/>
            <person name="Selwyn J.D."/>
            <person name="Despard B.A."/>
            <person name="Roesel C.L."/>
        </authorList>
    </citation>
    <scope>NUCLEOTIDE SEQUENCE</scope>
    <source>
        <strain evidence="6">K2</strain>
    </source>
</reference>
<evidence type="ECO:0000313" key="7">
    <source>
        <dbReference type="Proteomes" id="UP001249851"/>
    </source>
</evidence>
<dbReference type="InterPro" id="IPR001094">
    <property type="entry name" value="Flavdoxin-like"/>
</dbReference>
<dbReference type="EMBL" id="JARQWQ010000057">
    <property type="protein sequence ID" value="KAK2556140.1"/>
    <property type="molecule type" value="Genomic_DNA"/>
</dbReference>
<dbReference type="InterPro" id="IPR029039">
    <property type="entry name" value="Flavoprotein-like_sf"/>
</dbReference>
<evidence type="ECO:0000256" key="3">
    <source>
        <dbReference type="ARBA" id="ARBA00022643"/>
    </source>
</evidence>
<name>A0AAD9Q7J1_ACRCE</name>
<keyword evidence="7" id="KW-1185">Reference proteome</keyword>
<protein>
    <submittedName>
        <fullName evidence="6">NADPH--cytochrome P450 reductase-like protein</fullName>
    </submittedName>
</protein>
<dbReference type="Gene3D" id="3.40.50.360">
    <property type="match status" value="1"/>
</dbReference>
<dbReference type="PANTHER" id="PTHR19384">
    <property type="entry name" value="NITRIC OXIDE SYNTHASE-RELATED"/>
    <property type="match status" value="1"/>
</dbReference>
<evidence type="ECO:0000259" key="5">
    <source>
        <dbReference type="PROSITE" id="PS50902"/>
    </source>
</evidence>
<evidence type="ECO:0000313" key="6">
    <source>
        <dbReference type="EMBL" id="KAK2556140.1"/>
    </source>
</evidence>
<comment type="cofactor">
    <cofactor evidence="1">
        <name>FMN</name>
        <dbReference type="ChEBI" id="CHEBI:58210"/>
    </cofactor>
</comment>
<dbReference type="Pfam" id="PF00667">
    <property type="entry name" value="FAD_binding_1"/>
    <property type="match status" value="1"/>
</dbReference>
<proteinExistence type="predicted"/>
<dbReference type="InterPro" id="IPR003097">
    <property type="entry name" value="CysJ-like_FAD-binding"/>
</dbReference>
<keyword evidence="3" id="KW-0288">FMN</keyword>
<dbReference type="PROSITE" id="PS50902">
    <property type="entry name" value="FLAVODOXIN_LIKE"/>
    <property type="match status" value="1"/>
</dbReference>
<evidence type="ECO:0000256" key="1">
    <source>
        <dbReference type="ARBA" id="ARBA00001917"/>
    </source>
</evidence>
<feature type="domain" description="Flavodoxin-like" evidence="5">
    <location>
        <begin position="8"/>
        <end position="152"/>
    </location>
</feature>
<dbReference type="GO" id="GO:0010181">
    <property type="term" value="F:FMN binding"/>
    <property type="evidence" value="ECO:0007669"/>
    <property type="project" value="InterPro"/>
</dbReference>
<dbReference type="AlphaFoldDB" id="A0AAD9Q7J1"/>
<dbReference type="Gene3D" id="2.40.30.10">
    <property type="entry name" value="Translation factors"/>
    <property type="match status" value="1"/>
</dbReference>
<dbReference type="GO" id="GO:0005829">
    <property type="term" value="C:cytosol"/>
    <property type="evidence" value="ECO:0007669"/>
    <property type="project" value="TreeGrafter"/>
</dbReference>
<sequence>MKKAGKSVAIFYGSQTGTAEEFSGRLAKDAQRYGLKSLVLDPEECDMEELTRMGEIENSMAIFVVATYGEGDPTDNAQEFYEWLQNDRDDLDCLHYTVFALGNKTYEHYNAMGRFVDKRLEEMGGKRIFEKGEGDDDAKRLSTCSERQFELVVHHDFPQDKIYSGEMNKLKAYVTQRPPFDAKNPFLAPVLVNRELHRAGDRSCMHIELDITGSKIKYEAGDHVGVYATNDPELVEKLGSILNVDLDTVISLKNTDGEN</sequence>
<evidence type="ECO:0000256" key="2">
    <source>
        <dbReference type="ARBA" id="ARBA00022630"/>
    </source>
</evidence>
<evidence type="ECO:0000256" key="4">
    <source>
        <dbReference type="ARBA" id="ARBA00022857"/>
    </source>
</evidence>
<dbReference type="GO" id="GO:0050660">
    <property type="term" value="F:flavin adenine dinucleotide binding"/>
    <property type="evidence" value="ECO:0007669"/>
    <property type="project" value="TreeGrafter"/>
</dbReference>
<dbReference type="Pfam" id="PF00258">
    <property type="entry name" value="Flavodoxin_1"/>
    <property type="match status" value="1"/>
</dbReference>